<protein>
    <submittedName>
        <fullName evidence="1">Uncharacterized protein</fullName>
    </submittedName>
</protein>
<dbReference type="RefSeq" id="WP_275616513.1">
    <property type="nucleotide sequence ID" value="NZ_JARFVB010000010.1"/>
</dbReference>
<accession>A0ABT5Y1P3</accession>
<evidence type="ECO:0000313" key="1">
    <source>
        <dbReference type="EMBL" id="MDF0717363.1"/>
    </source>
</evidence>
<proteinExistence type="predicted"/>
<reference evidence="1 2" key="1">
    <citation type="submission" date="2023-03" db="EMBL/GenBank/DDBJ databases">
        <title>Muricauda XX sp. nov. and Muricauda XXX sp. nov., two novel species isolated from Okinawa Trough.</title>
        <authorList>
            <person name="Cao W."/>
            <person name="Deng X."/>
        </authorList>
    </citation>
    <scope>NUCLEOTIDE SEQUENCE [LARGE SCALE GENOMIC DNA]</scope>
    <source>
        <strain evidence="1 2">334s03</strain>
    </source>
</reference>
<comment type="caution">
    <text evidence="1">The sequence shown here is derived from an EMBL/GenBank/DDBJ whole genome shotgun (WGS) entry which is preliminary data.</text>
</comment>
<gene>
    <name evidence="1" type="ORF">PY092_14460</name>
</gene>
<dbReference type="Proteomes" id="UP001221366">
    <property type="component" value="Unassembled WGS sequence"/>
</dbReference>
<dbReference type="EMBL" id="JARFVB010000010">
    <property type="protein sequence ID" value="MDF0717363.1"/>
    <property type="molecule type" value="Genomic_DNA"/>
</dbReference>
<keyword evidence="2" id="KW-1185">Reference proteome</keyword>
<sequence length="400" mass="45087">MDSVSVLIHELGQLNSNEANFGELASSINQQIMETIDQVNHPDAAREFAKANMKEKLSLAISKDTVMIVLSWNTRLGGSSPEVNPILLHTNNDRVESFVLDEKSLRFSDIYKLDHKAEQSVYLLKGSGQSSSVEFYTSIYALTLHDGLKKADIFPEKQNTITISYPLDNTIDFVVSDDGIRILVPEKTYSIEDWGFFYRPMVLNGDGYQPEESQISFPVTADTFLGTKNFDHGFLKGAEIPIDTIKVANTTSHRLVFEDNTEVEHSYYPKEETTVIKISSNSNAKPLELTFDGYDARLLAKRNQFLFLELSGIPTSSPLLIYDIHKQRYVSSISQAGAKLTKGVLLFSQPISQNDEFKEKPKCDSLYGDQTRYFKTHILDYKADYPTVMPTGQLYCGFSE</sequence>
<name>A0ABT5Y1P3_9FLAO</name>
<organism evidence="1 2">
    <name type="scientific">Flagellimonas yonaguniensis</name>
    <dbReference type="NCBI Taxonomy" id="3031325"/>
    <lineage>
        <taxon>Bacteria</taxon>
        <taxon>Pseudomonadati</taxon>
        <taxon>Bacteroidota</taxon>
        <taxon>Flavobacteriia</taxon>
        <taxon>Flavobacteriales</taxon>
        <taxon>Flavobacteriaceae</taxon>
        <taxon>Flagellimonas</taxon>
    </lineage>
</organism>
<evidence type="ECO:0000313" key="2">
    <source>
        <dbReference type="Proteomes" id="UP001221366"/>
    </source>
</evidence>